<evidence type="ECO:0000313" key="4">
    <source>
        <dbReference type="EMBL" id="RRD03822.1"/>
    </source>
</evidence>
<comment type="caution">
    <text evidence="4">The sequence shown here is derived from an EMBL/GenBank/DDBJ whole genome shotgun (WGS) entry which is preliminary data.</text>
</comment>
<proteinExistence type="predicted"/>
<accession>A0A3P1T2V2</accession>
<feature type="domain" description="DhaL" evidence="3">
    <location>
        <begin position="6"/>
        <end position="201"/>
    </location>
</feature>
<dbReference type="Proteomes" id="UP000280819">
    <property type="component" value="Unassembled WGS sequence"/>
</dbReference>
<name>A0A3P1T2V2_9ACTN</name>
<organism evidence="4 5">
    <name type="scientific">Arachnia propionica</name>
    <dbReference type="NCBI Taxonomy" id="1750"/>
    <lineage>
        <taxon>Bacteria</taxon>
        <taxon>Bacillati</taxon>
        <taxon>Actinomycetota</taxon>
        <taxon>Actinomycetes</taxon>
        <taxon>Propionibacteriales</taxon>
        <taxon>Propionibacteriaceae</taxon>
        <taxon>Arachnia</taxon>
    </lineage>
</organism>
<dbReference type="FunFam" id="1.25.40.340:FF:000002">
    <property type="entry name" value="Dihydroxyacetone kinase, L subunit"/>
    <property type="match status" value="1"/>
</dbReference>
<dbReference type="InterPro" id="IPR036117">
    <property type="entry name" value="DhaL_dom_sf"/>
</dbReference>
<dbReference type="GO" id="GO:0004371">
    <property type="term" value="F:glycerone kinase activity"/>
    <property type="evidence" value="ECO:0007669"/>
    <property type="project" value="InterPro"/>
</dbReference>
<dbReference type="SMART" id="SM01120">
    <property type="entry name" value="Dak2"/>
    <property type="match status" value="1"/>
</dbReference>
<dbReference type="PROSITE" id="PS51480">
    <property type="entry name" value="DHAL"/>
    <property type="match status" value="1"/>
</dbReference>
<keyword evidence="2 4" id="KW-0418">Kinase</keyword>
<dbReference type="RefSeq" id="WP_124845512.1">
    <property type="nucleotide sequence ID" value="NZ_RQZG01000016.1"/>
</dbReference>
<dbReference type="Pfam" id="PF02734">
    <property type="entry name" value="Dak2"/>
    <property type="match status" value="1"/>
</dbReference>
<evidence type="ECO:0000259" key="3">
    <source>
        <dbReference type="PROSITE" id="PS51480"/>
    </source>
</evidence>
<evidence type="ECO:0000313" key="5">
    <source>
        <dbReference type="Proteomes" id="UP000280819"/>
    </source>
</evidence>
<sequence length="211" mass="21011">MLTGSPAVASWLTAASQEFEDHLLELDSLDAAIGDGDHGTNMARGLTTAATIPPEADQSAAAHLGKVGLALVSSVGGASGPLYGTFFLKVGQLWASPPSVPAIAAALRAGLASIQARGRAVPGDATIVDALDPAVAALEAADPTDLPGALRTAVAAAHAGAEATADMVSRRGRAAHFGQASLGHVDPGARSMALLLDSAARHVICAVSDQK</sequence>
<dbReference type="EMBL" id="RQZG01000016">
    <property type="protein sequence ID" value="RRD03822.1"/>
    <property type="molecule type" value="Genomic_DNA"/>
</dbReference>
<dbReference type="GO" id="GO:0005829">
    <property type="term" value="C:cytosol"/>
    <property type="evidence" value="ECO:0007669"/>
    <property type="project" value="TreeGrafter"/>
</dbReference>
<dbReference type="AlphaFoldDB" id="A0A3P1T2V2"/>
<dbReference type="Gene3D" id="1.25.40.340">
    <property type="match status" value="1"/>
</dbReference>
<dbReference type="SUPFAM" id="SSF101473">
    <property type="entry name" value="DhaL-like"/>
    <property type="match status" value="1"/>
</dbReference>
<dbReference type="InterPro" id="IPR012737">
    <property type="entry name" value="DhaK_L_YcgS"/>
</dbReference>
<dbReference type="InterPro" id="IPR050861">
    <property type="entry name" value="Dihydroxyacetone_Kinase"/>
</dbReference>
<dbReference type="OrthoDB" id="9800291at2"/>
<dbReference type="PANTHER" id="PTHR28629:SF4">
    <property type="entry name" value="TRIOKINASE_FMN CYCLASE"/>
    <property type="match status" value="1"/>
</dbReference>
<dbReference type="NCBIfam" id="TIGR02365">
    <property type="entry name" value="dha_L_ycgS"/>
    <property type="match status" value="1"/>
</dbReference>
<evidence type="ECO:0000256" key="2">
    <source>
        <dbReference type="ARBA" id="ARBA00022777"/>
    </source>
</evidence>
<evidence type="ECO:0000256" key="1">
    <source>
        <dbReference type="ARBA" id="ARBA00022679"/>
    </source>
</evidence>
<dbReference type="GO" id="GO:0019563">
    <property type="term" value="P:glycerol catabolic process"/>
    <property type="evidence" value="ECO:0007669"/>
    <property type="project" value="TreeGrafter"/>
</dbReference>
<protein>
    <submittedName>
        <fullName evidence="4">Dihydroxyacetone kinase subunit L</fullName>
    </submittedName>
</protein>
<reference evidence="4 5" key="1">
    <citation type="submission" date="2018-11" db="EMBL/GenBank/DDBJ databases">
        <title>Genomes From Bacteria Associated with the Canine Oral Cavity: a Test Case for Automated Genome-Based Taxonomic Assignment.</title>
        <authorList>
            <person name="Coil D.A."/>
            <person name="Jospin G."/>
            <person name="Darling A.E."/>
            <person name="Wallis C."/>
            <person name="Davis I.J."/>
            <person name="Harris S."/>
            <person name="Eisen J.A."/>
            <person name="Holcombe L.J."/>
            <person name="O'Flynn C."/>
        </authorList>
    </citation>
    <scope>NUCLEOTIDE SEQUENCE [LARGE SCALE GENOMIC DNA]</scope>
    <source>
        <strain evidence="4 5">OH887_COT-365</strain>
    </source>
</reference>
<dbReference type="PANTHER" id="PTHR28629">
    <property type="entry name" value="TRIOKINASE/FMN CYCLASE"/>
    <property type="match status" value="1"/>
</dbReference>
<dbReference type="InterPro" id="IPR004007">
    <property type="entry name" value="DhaL_dom"/>
</dbReference>
<keyword evidence="1" id="KW-0808">Transferase</keyword>
<gene>
    <name evidence="4" type="primary">dhaL</name>
    <name evidence="4" type="ORF">EII34_12550</name>
</gene>